<dbReference type="EMBL" id="JAZHOG010000002">
    <property type="protein sequence ID" value="MEJ8566920.1"/>
    <property type="molecule type" value="Genomic_DNA"/>
</dbReference>
<dbReference type="InterPro" id="IPR029065">
    <property type="entry name" value="Enolase_C-like"/>
</dbReference>
<dbReference type="PANTHER" id="PTHR48080:SF3">
    <property type="entry name" value="ENOLASE SUPERFAMILY MEMBER DDB_G0284701"/>
    <property type="match status" value="1"/>
</dbReference>
<feature type="binding site" evidence="6">
    <location>
        <position position="224"/>
    </location>
    <ligand>
        <name>Mg(2+)</name>
        <dbReference type="ChEBI" id="CHEBI:18420"/>
    </ligand>
</feature>
<dbReference type="SFLD" id="SFLDF00010">
    <property type="entry name" value="dipeptide_epimerase"/>
    <property type="match status" value="1"/>
</dbReference>
<comment type="caution">
    <text evidence="9">The sequence shown here is derived from an EMBL/GenBank/DDBJ whole genome shotgun (WGS) entry which is preliminary data.</text>
</comment>
<dbReference type="InterPro" id="IPR013342">
    <property type="entry name" value="Mandelate_racemase_C"/>
</dbReference>
<evidence type="ECO:0000256" key="7">
    <source>
        <dbReference type="RuleBase" id="RU366006"/>
    </source>
</evidence>
<dbReference type="SMART" id="SM00922">
    <property type="entry name" value="MR_MLE"/>
    <property type="match status" value="1"/>
</dbReference>
<dbReference type="AlphaFoldDB" id="A0AAW9R7A6"/>
<protein>
    <recommendedName>
        <fullName evidence="7">Dipeptide epimerase</fullName>
        <ecNumber evidence="7">5.1.1.-</ecNumber>
    </recommendedName>
</protein>
<evidence type="ECO:0000256" key="1">
    <source>
        <dbReference type="ARBA" id="ARBA00008031"/>
    </source>
</evidence>
<dbReference type="GO" id="GO:0046872">
    <property type="term" value="F:metal ion binding"/>
    <property type="evidence" value="ECO:0007669"/>
    <property type="project" value="UniProtKB-KW"/>
</dbReference>
<dbReference type="SUPFAM" id="SSF51604">
    <property type="entry name" value="Enolase C-terminal domain-like"/>
    <property type="match status" value="1"/>
</dbReference>
<dbReference type="InterPro" id="IPR034603">
    <property type="entry name" value="Dipeptide_epimerase"/>
</dbReference>
<feature type="binding site" evidence="6">
    <location>
        <position position="201"/>
    </location>
    <ligand>
        <name>Mg(2+)</name>
        <dbReference type="ChEBI" id="CHEBI:18420"/>
    </ligand>
</feature>
<evidence type="ECO:0000256" key="6">
    <source>
        <dbReference type="PIRSR" id="PIRSR634603-3"/>
    </source>
</evidence>
<dbReference type="Pfam" id="PF02746">
    <property type="entry name" value="MR_MLE_N"/>
    <property type="match status" value="1"/>
</dbReference>
<name>A0AAW9R7A6_9GAMM</name>
<organism evidence="9 10">
    <name type="scientific">Elongatibacter sediminis</name>
    <dbReference type="NCBI Taxonomy" id="3119006"/>
    <lineage>
        <taxon>Bacteria</taxon>
        <taxon>Pseudomonadati</taxon>
        <taxon>Pseudomonadota</taxon>
        <taxon>Gammaproteobacteria</taxon>
        <taxon>Chromatiales</taxon>
        <taxon>Wenzhouxiangellaceae</taxon>
        <taxon>Elongatibacter</taxon>
    </lineage>
</organism>
<dbReference type="PANTHER" id="PTHR48080">
    <property type="entry name" value="D-GALACTONATE DEHYDRATASE-RELATED"/>
    <property type="match status" value="1"/>
</dbReference>
<comment type="similarity">
    <text evidence="1 7">Belongs to the mandelate racemase/muconate lactonizing enzyme family.</text>
</comment>
<dbReference type="InterPro" id="IPR034593">
    <property type="entry name" value="DgoD-like"/>
</dbReference>
<dbReference type="Gene3D" id="3.20.20.120">
    <property type="entry name" value="Enolase-like C-terminal domain"/>
    <property type="match status" value="1"/>
</dbReference>
<dbReference type="NCBIfam" id="NF042940">
    <property type="entry name" value="racemase_DgcA"/>
    <property type="match status" value="1"/>
</dbReference>
<evidence type="ECO:0000256" key="5">
    <source>
        <dbReference type="PIRSR" id="PIRSR634603-1"/>
    </source>
</evidence>
<dbReference type="Pfam" id="PF13378">
    <property type="entry name" value="MR_MLE_C"/>
    <property type="match status" value="1"/>
</dbReference>
<dbReference type="Proteomes" id="UP001359886">
    <property type="component" value="Unassembled WGS sequence"/>
</dbReference>
<feature type="domain" description="Mandelate racemase/muconate lactonizing enzyme C-terminal" evidence="8">
    <location>
        <begin position="131"/>
        <end position="222"/>
    </location>
</feature>
<dbReference type="EC" id="5.1.1.-" evidence="7"/>
<dbReference type="Gene3D" id="3.30.390.10">
    <property type="entry name" value="Enolase-like, N-terminal domain"/>
    <property type="match status" value="1"/>
</dbReference>
<keyword evidence="2 6" id="KW-0479">Metal-binding</keyword>
<dbReference type="InterPro" id="IPR013341">
    <property type="entry name" value="Mandelate_racemase_N_dom"/>
</dbReference>
<keyword evidence="4 7" id="KW-0413">Isomerase</keyword>
<dbReference type="RefSeq" id="WP_354694238.1">
    <property type="nucleotide sequence ID" value="NZ_JAZHOG010000002.1"/>
</dbReference>
<accession>A0AAW9R7A6</accession>
<evidence type="ECO:0000256" key="4">
    <source>
        <dbReference type="ARBA" id="ARBA00023235"/>
    </source>
</evidence>
<dbReference type="SFLD" id="SFLDG00180">
    <property type="entry name" value="muconate_cycloisomerase"/>
    <property type="match status" value="1"/>
</dbReference>
<dbReference type="InterPro" id="IPR029017">
    <property type="entry name" value="Enolase-like_N"/>
</dbReference>
<feature type="binding site" evidence="6">
    <location>
        <position position="175"/>
    </location>
    <ligand>
        <name>Mg(2+)</name>
        <dbReference type="ChEBI" id="CHEBI:18420"/>
    </ligand>
</feature>
<dbReference type="SUPFAM" id="SSF54826">
    <property type="entry name" value="Enolase N-terminal domain-like"/>
    <property type="match status" value="1"/>
</dbReference>
<reference evidence="9 10" key="1">
    <citation type="submission" date="2024-02" db="EMBL/GenBank/DDBJ databases">
        <title>A novel Wenzhouxiangellaceae bacterium, isolated from coastal sediments.</title>
        <authorList>
            <person name="Du Z.-J."/>
            <person name="Ye Y.-Q."/>
            <person name="Zhang X.-Y."/>
        </authorList>
    </citation>
    <scope>NUCLEOTIDE SEQUENCE [LARGE SCALE GENOMIC DNA]</scope>
    <source>
        <strain evidence="9 10">CH-27</strain>
    </source>
</reference>
<sequence length="327" mass="35487">MSMKYSAHLEEWEMQQPFRITGSEWTHSRGLVVQIAQDGYLGRGEAQGVFYLGETAESLFEQAESVASEIEKGIDREALQRLLPPGGARNAIDCALWDLECKQAGKTIWEMTGIEPAPVRTVLTIGLESSPEAMAEKAAAATHAPLLKIKLDGDRPYEKLAAIRAARPDAELVVDANQGWTPELLVDVLPGCAELNLAMLEQPLPRDGDEFLEGFESPIVLCADESCLHTGELDVAARRYGMINIKLDKTGGLTEALKLARAARAAGRQLMVGNMMGTSLGMAPSFVIAQLCDFVDIDGPLLLKHDHPNGLAYRDGVAEGFNSDLWG</sequence>
<feature type="active site" description="Proton acceptor; specific for (S)-substrate epimerization" evidence="5">
    <location>
        <position position="246"/>
    </location>
</feature>
<dbReference type="CDD" id="cd03319">
    <property type="entry name" value="L-Ala-DL-Glu_epimerase"/>
    <property type="match status" value="1"/>
</dbReference>
<evidence type="ECO:0000313" key="9">
    <source>
        <dbReference type="EMBL" id="MEJ8566920.1"/>
    </source>
</evidence>
<gene>
    <name evidence="9" type="primary">dgcA</name>
    <name evidence="9" type="ORF">V3330_04730</name>
</gene>
<feature type="active site" description="Proton acceptor; specific for (R)-substrate epimerization" evidence="5">
    <location>
        <position position="150"/>
    </location>
</feature>
<keyword evidence="10" id="KW-1185">Reference proteome</keyword>
<dbReference type="SFLD" id="SFLDS00001">
    <property type="entry name" value="Enolase"/>
    <property type="match status" value="1"/>
</dbReference>
<evidence type="ECO:0000259" key="8">
    <source>
        <dbReference type="SMART" id="SM00922"/>
    </source>
</evidence>
<evidence type="ECO:0000313" key="10">
    <source>
        <dbReference type="Proteomes" id="UP001359886"/>
    </source>
</evidence>
<dbReference type="InterPro" id="IPR036849">
    <property type="entry name" value="Enolase-like_C_sf"/>
</dbReference>
<comment type="cofactor">
    <cofactor evidence="6 7">
        <name>Mg(2+)</name>
        <dbReference type="ChEBI" id="CHEBI:18420"/>
    </cofactor>
    <text evidence="6 7">Binds 1 Mg(2+) ion per subunit.</text>
</comment>
<proteinExistence type="inferred from homology"/>
<keyword evidence="3 6" id="KW-0460">Magnesium</keyword>
<dbReference type="GO" id="GO:0016855">
    <property type="term" value="F:racemase and epimerase activity, acting on amino acids and derivatives"/>
    <property type="evidence" value="ECO:0007669"/>
    <property type="project" value="UniProtKB-UniRule"/>
</dbReference>
<evidence type="ECO:0000256" key="3">
    <source>
        <dbReference type="ARBA" id="ARBA00022842"/>
    </source>
</evidence>
<evidence type="ECO:0000256" key="2">
    <source>
        <dbReference type="ARBA" id="ARBA00022723"/>
    </source>
</evidence>